<proteinExistence type="predicted"/>
<dbReference type="EMBL" id="FTRV01000017">
    <property type="protein sequence ID" value="SPM32041.1"/>
    <property type="molecule type" value="Genomic_DNA"/>
</dbReference>
<dbReference type="STRING" id="1841859.GCA_900157385_05569"/>
<dbReference type="Proteomes" id="UP000241595">
    <property type="component" value="Unassembled WGS sequence"/>
</dbReference>
<organism evidence="1 2">
    <name type="scientific">Mycobacterium terramassiliense</name>
    <dbReference type="NCBI Taxonomy" id="1841859"/>
    <lineage>
        <taxon>Bacteria</taxon>
        <taxon>Bacillati</taxon>
        <taxon>Actinomycetota</taxon>
        <taxon>Actinomycetes</taxon>
        <taxon>Mycobacteriales</taxon>
        <taxon>Mycobacteriaceae</taxon>
        <taxon>Mycobacterium</taxon>
    </lineage>
</organism>
<reference evidence="1 2" key="1">
    <citation type="submission" date="2017-01" db="EMBL/GenBank/DDBJ databases">
        <authorList>
            <consortium name="Urmite Genomes"/>
        </authorList>
    </citation>
    <scope>NUCLEOTIDE SEQUENCE [LARGE SCALE GENOMIC DNA]</scope>
    <source>
        <strain evidence="1 2">AB308</strain>
    </source>
</reference>
<name>A0A2U3NKI2_9MYCO</name>
<dbReference type="AlphaFoldDB" id="A0A2U3NKI2"/>
<protein>
    <submittedName>
        <fullName evidence="1">Mycobacterium terramassiliense ORFan</fullName>
    </submittedName>
</protein>
<evidence type="ECO:0000313" key="2">
    <source>
        <dbReference type="Proteomes" id="UP000241595"/>
    </source>
</evidence>
<sequence>MAFNNGVGNTIEAYTAGLPPVKSLSAASATNAASAVLDGVVMRTNSTLVVVTGTGVSAGDVEIEGSLDGTHWFVIGSPLAVSAASTVYHQTGTVPARYFRAVVSTAITGGTVDAWIGVTD</sequence>
<keyword evidence="2" id="KW-1185">Reference proteome</keyword>
<evidence type="ECO:0000313" key="1">
    <source>
        <dbReference type="EMBL" id="SPM32041.1"/>
    </source>
</evidence>
<dbReference type="RefSeq" id="WP_077104092.1">
    <property type="nucleotide sequence ID" value="NZ_LT717701.1"/>
</dbReference>
<accession>A0A2U3NKI2</accession>
<gene>
    <name evidence="1" type="ORF">MTAB308_5567</name>
</gene>